<dbReference type="InterPro" id="IPR006016">
    <property type="entry name" value="UspA"/>
</dbReference>
<proteinExistence type="inferred from homology"/>
<evidence type="ECO:0000313" key="4">
    <source>
        <dbReference type="EMBL" id="BBX82997.1"/>
    </source>
</evidence>
<sequence length="296" mass="32006">MHTEPAAPVIVGIDGSPASESAALWAAQEAARRNVELRLIYVVNSVLGQSIPAESYRVDVEKAKTVLAAVRRQVVSTIPEARVKTDFYEGNPAGVLVAESRFASLICLGTNGIGRFVKAFLGSTAETVAGDAACSVALIRTADATKTADFHPQFIVAPVSVYADDSRIIRAAVRRARHHHSPVLALGVKDNDLGATPRDVLDQMVDRWRQEYPDVTWYPVATNAGLPHFLRDHPELAVTVVLNSTGKLDISSVIGGIHREPVVMNQLVVFIDRDHDETESRTDRTAASTGDQTVPQ</sequence>
<organism evidence="4 5">
    <name type="scientific">Mycolicibacterium aubagnense</name>
    <dbReference type="NCBI Taxonomy" id="319707"/>
    <lineage>
        <taxon>Bacteria</taxon>
        <taxon>Bacillati</taxon>
        <taxon>Actinomycetota</taxon>
        <taxon>Actinomycetes</taxon>
        <taxon>Mycobacteriales</taxon>
        <taxon>Mycobacteriaceae</taxon>
        <taxon>Mycolicibacterium</taxon>
    </lineage>
</organism>
<feature type="compositionally biased region" description="Basic and acidic residues" evidence="2">
    <location>
        <begin position="275"/>
        <end position="284"/>
    </location>
</feature>
<reference evidence="4 5" key="1">
    <citation type="journal article" date="2019" name="Emerg. Microbes Infect.">
        <title>Comprehensive subspecies identification of 175 nontuberculous mycobacteria species based on 7547 genomic profiles.</title>
        <authorList>
            <person name="Matsumoto Y."/>
            <person name="Kinjo T."/>
            <person name="Motooka D."/>
            <person name="Nabeya D."/>
            <person name="Jung N."/>
            <person name="Uechi K."/>
            <person name="Horii T."/>
            <person name="Iida T."/>
            <person name="Fujita J."/>
            <person name="Nakamura S."/>
        </authorList>
    </citation>
    <scope>NUCLEOTIDE SEQUENCE [LARGE SCALE GENOMIC DNA]</scope>
    <source>
        <strain evidence="4 5">JCM 15296</strain>
    </source>
</reference>
<feature type="compositionally biased region" description="Polar residues" evidence="2">
    <location>
        <begin position="285"/>
        <end position="296"/>
    </location>
</feature>
<gene>
    <name evidence="4" type="ORF">MAUB_08700</name>
</gene>
<protein>
    <submittedName>
        <fullName evidence="4">Universal stress protein</fullName>
    </submittedName>
</protein>
<dbReference type="Gene3D" id="3.40.50.620">
    <property type="entry name" value="HUPs"/>
    <property type="match status" value="1"/>
</dbReference>
<keyword evidence="5" id="KW-1185">Reference proteome</keyword>
<comment type="similarity">
    <text evidence="1">Belongs to the universal stress protein A family.</text>
</comment>
<dbReference type="Pfam" id="PF00582">
    <property type="entry name" value="Usp"/>
    <property type="match status" value="1"/>
</dbReference>
<dbReference type="PANTHER" id="PTHR46268">
    <property type="entry name" value="STRESS RESPONSE PROTEIN NHAX"/>
    <property type="match status" value="1"/>
</dbReference>
<accession>A0ABM7I8U3</accession>
<dbReference type="Proteomes" id="UP000465609">
    <property type="component" value="Chromosome"/>
</dbReference>
<evidence type="ECO:0000256" key="1">
    <source>
        <dbReference type="ARBA" id="ARBA00008791"/>
    </source>
</evidence>
<feature type="region of interest" description="Disordered" evidence="2">
    <location>
        <begin position="275"/>
        <end position="296"/>
    </location>
</feature>
<dbReference type="EMBL" id="AP022577">
    <property type="protein sequence ID" value="BBX82997.1"/>
    <property type="molecule type" value="Genomic_DNA"/>
</dbReference>
<dbReference type="InterPro" id="IPR006015">
    <property type="entry name" value="Universal_stress_UspA"/>
</dbReference>
<feature type="domain" description="UspA" evidence="3">
    <location>
        <begin position="9"/>
        <end position="140"/>
    </location>
</feature>
<evidence type="ECO:0000313" key="5">
    <source>
        <dbReference type="Proteomes" id="UP000465609"/>
    </source>
</evidence>
<name>A0ABM7I8U3_9MYCO</name>
<dbReference type="RefSeq" id="WP_163910968.1">
    <property type="nucleotide sequence ID" value="NZ_AP022577.1"/>
</dbReference>
<evidence type="ECO:0000256" key="2">
    <source>
        <dbReference type="SAM" id="MobiDB-lite"/>
    </source>
</evidence>
<dbReference type="PRINTS" id="PR01438">
    <property type="entry name" value="UNVRSLSTRESS"/>
</dbReference>
<evidence type="ECO:0000259" key="3">
    <source>
        <dbReference type="Pfam" id="PF00582"/>
    </source>
</evidence>
<dbReference type="PANTHER" id="PTHR46268:SF6">
    <property type="entry name" value="UNIVERSAL STRESS PROTEIN UP12"/>
    <property type="match status" value="1"/>
</dbReference>
<dbReference type="InterPro" id="IPR014729">
    <property type="entry name" value="Rossmann-like_a/b/a_fold"/>
</dbReference>
<dbReference type="SUPFAM" id="SSF52402">
    <property type="entry name" value="Adenine nucleotide alpha hydrolases-like"/>
    <property type="match status" value="1"/>
</dbReference>